<sequence>MHLQAAIPTDRKGALSRVLGWLCLPLVLLSLALGAEARKSDVSGAEPRDLVHELLAVHTPTPVDTLEEPDHDVIRALPAPASEAYSGAALYASAGAPALKPIPAFIARAPPVLSL</sequence>
<gene>
    <name evidence="1" type="ORF">QWI16_01740</name>
</gene>
<organism evidence="1 2">
    <name type="scientific">Gilvimarinus algae</name>
    <dbReference type="NCBI Taxonomy" id="3058037"/>
    <lineage>
        <taxon>Bacteria</taxon>
        <taxon>Pseudomonadati</taxon>
        <taxon>Pseudomonadota</taxon>
        <taxon>Gammaproteobacteria</taxon>
        <taxon>Cellvibrionales</taxon>
        <taxon>Cellvibrionaceae</taxon>
        <taxon>Gilvimarinus</taxon>
    </lineage>
</organism>
<reference evidence="1" key="1">
    <citation type="submission" date="2023-07" db="EMBL/GenBank/DDBJ databases">
        <title>Gilvimarinus algae sp. nov., isolated from the surface of Kelp.</title>
        <authorList>
            <person name="Sun Y.Y."/>
            <person name="Gong Y."/>
            <person name="Du Z.J."/>
        </authorList>
    </citation>
    <scope>NUCLEOTIDE SEQUENCE</scope>
    <source>
        <strain evidence="1">SDUM040014</strain>
    </source>
</reference>
<name>A0ABT8TDZ1_9GAMM</name>
<proteinExistence type="predicted"/>
<accession>A0ABT8TDZ1</accession>
<evidence type="ECO:0000313" key="1">
    <source>
        <dbReference type="EMBL" id="MDO3380876.1"/>
    </source>
</evidence>
<dbReference type="Proteomes" id="UP001168380">
    <property type="component" value="Unassembled WGS sequence"/>
</dbReference>
<keyword evidence="2" id="KW-1185">Reference proteome</keyword>
<protein>
    <submittedName>
        <fullName evidence="1">Uncharacterized protein</fullName>
    </submittedName>
</protein>
<dbReference type="EMBL" id="JAULRT010000032">
    <property type="protein sequence ID" value="MDO3380876.1"/>
    <property type="molecule type" value="Genomic_DNA"/>
</dbReference>
<dbReference type="RefSeq" id="WP_302710999.1">
    <property type="nucleotide sequence ID" value="NZ_JAULRT010000032.1"/>
</dbReference>
<comment type="caution">
    <text evidence="1">The sequence shown here is derived from an EMBL/GenBank/DDBJ whole genome shotgun (WGS) entry which is preliminary data.</text>
</comment>
<evidence type="ECO:0000313" key="2">
    <source>
        <dbReference type="Proteomes" id="UP001168380"/>
    </source>
</evidence>